<dbReference type="SUPFAM" id="SSF53098">
    <property type="entry name" value="Ribonuclease H-like"/>
    <property type="match status" value="1"/>
</dbReference>
<sequence>MEYLSFDVGIKNLAYCCLNENKTIKQWGIINMNTYPVCDVKLRKKCEKQATYEVKDDPKVKYCCTAHSKKFKKKKKLNSNHDILKLSQTCISKLKELDITNVKYVLIENQPALKNPVMKSVQMIIYTYFVMEGVMNDKSSIETIHMVNARNKLKVYKGPKIECNKKDKYAQNKFLSIAYTEKMINEEEECYKELFDKSKKKDDLADAYLQGIYWIEKK</sequence>
<dbReference type="GO" id="GO:0003676">
    <property type="term" value="F:nucleic acid binding"/>
    <property type="evidence" value="ECO:0007669"/>
    <property type="project" value="InterPro"/>
</dbReference>
<dbReference type="InterPro" id="IPR015242">
    <property type="entry name" value="Ydc2_cat"/>
</dbReference>
<dbReference type="InterPro" id="IPR012337">
    <property type="entry name" value="RNaseH-like_sf"/>
</dbReference>
<dbReference type="Gene3D" id="3.30.420.10">
    <property type="entry name" value="Ribonuclease H-like superfamily/Ribonuclease H"/>
    <property type="match status" value="1"/>
</dbReference>
<feature type="domain" description="Mitochondrial resolvase Ydc2 catalytic" evidence="1">
    <location>
        <begin position="4"/>
        <end position="110"/>
    </location>
</feature>
<organism evidence="2">
    <name type="scientific">viral metagenome</name>
    <dbReference type="NCBI Taxonomy" id="1070528"/>
    <lineage>
        <taxon>unclassified sequences</taxon>
        <taxon>metagenomes</taxon>
        <taxon>organismal metagenomes</taxon>
    </lineage>
</organism>
<dbReference type="InterPro" id="IPR036397">
    <property type="entry name" value="RNaseH_sf"/>
</dbReference>
<protein>
    <recommendedName>
        <fullName evidence="1">Mitochondrial resolvase Ydc2 catalytic domain-containing protein</fullName>
    </recommendedName>
</protein>
<evidence type="ECO:0000313" key="2">
    <source>
        <dbReference type="EMBL" id="QHT36578.1"/>
    </source>
</evidence>
<dbReference type="Pfam" id="PF09159">
    <property type="entry name" value="Ydc2-catalyt"/>
    <property type="match status" value="1"/>
</dbReference>
<accession>A0A6C0F4S0</accession>
<dbReference type="AlphaFoldDB" id="A0A6C0F4S0"/>
<name>A0A6C0F4S0_9ZZZZ</name>
<proteinExistence type="predicted"/>
<reference evidence="2" key="1">
    <citation type="journal article" date="2020" name="Nature">
        <title>Giant virus diversity and host interactions through global metagenomics.</title>
        <authorList>
            <person name="Schulz F."/>
            <person name="Roux S."/>
            <person name="Paez-Espino D."/>
            <person name="Jungbluth S."/>
            <person name="Walsh D.A."/>
            <person name="Denef V.J."/>
            <person name="McMahon K.D."/>
            <person name="Konstantinidis K.T."/>
            <person name="Eloe-Fadrosh E.A."/>
            <person name="Kyrpides N.C."/>
            <person name="Woyke T."/>
        </authorList>
    </citation>
    <scope>NUCLEOTIDE SEQUENCE</scope>
    <source>
        <strain evidence="2">GVMAG-S-ERX555931-87</strain>
    </source>
</reference>
<dbReference type="EMBL" id="MN738746">
    <property type="protein sequence ID" value="QHT36578.1"/>
    <property type="molecule type" value="Genomic_DNA"/>
</dbReference>
<evidence type="ECO:0000259" key="1">
    <source>
        <dbReference type="Pfam" id="PF09159"/>
    </source>
</evidence>